<keyword evidence="2" id="KW-1185">Reference proteome</keyword>
<organism evidence="1 2">
    <name type="scientific">Cedecea davisae</name>
    <dbReference type="NCBI Taxonomy" id="158484"/>
    <lineage>
        <taxon>Bacteria</taxon>
        <taxon>Pseudomonadati</taxon>
        <taxon>Pseudomonadota</taxon>
        <taxon>Gammaproteobacteria</taxon>
        <taxon>Enterobacterales</taxon>
        <taxon>Enterobacteriaceae</taxon>
        <taxon>Cedecea</taxon>
    </lineage>
</organism>
<dbReference type="Proteomes" id="UP000686327">
    <property type="component" value="Unassembled WGS sequence"/>
</dbReference>
<comment type="caution">
    <text evidence="1">The sequence shown here is derived from an EMBL/GenBank/DDBJ whole genome shotgun (WGS) entry which is preliminary data.</text>
</comment>
<name>A0ABS6DCU9_9ENTR</name>
<accession>A0ABS6DCU9</accession>
<dbReference type="RefSeq" id="WP_216374554.1">
    <property type="nucleotide sequence ID" value="NZ_JAGRYT010000025.1"/>
</dbReference>
<reference evidence="2" key="1">
    <citation type="submission" date="2023-07" db="EMBL/GenBank/DDBJ databases">
        <title>Cedecea davisae an AmpC producer and its therapeutic implications.</title>
        <authorList>
            <person name="Notter J."/>
        </authorList>
    </citation>
    <scope>NUCLEOTIDE SEQUENCE [LARGE SCALE GENOMIC DNA]</scope>
    <source>
        <strain evidence="2">1</strain>
    </source>
</reference>
<protein>
    <submittedName>
        <fullName evidence="1">Uncharacterized protein</fullName>
    </submittedName>
</protein>
<dbReference type="EMBL" id="JAGRYU010000004">
    <property type="protein sequence ID" value="MBU4680975.1"/>
    <property type="molecule type" value="Genomic_DNA"/>
</dbReference>
<evidence type="ECO:0000313" key="2">
    <source>
        <dbReference type="Proteomes" id="UP000686327"/>
    </source>
</evidence>
<proteinExistence type="predicted"/>
<gene>
    <name evidence="1" type="ORF">KC222_02975</name>
</gene>
<evidence type="ECO:0000313" key="1">
    <source>
        <dbReference type="EMBL" id="MBU4680975.1"/>
    </source>
</evidence>
<sequence length="79" mass="9153">MEKQHSIIFLIKNRTISLMILFLMKITRTLRVRALAWYAGGKINYQHSKSLLNLASAINRLSIRLLRFVTTPALKRGNK</sequence>